<accession>A0AA47MWA7</accession>
<dbReference type="Pfam" id="PF03564">
    <property type="entry name" value="DUF1759"/>
    <property type="match status" value="1"/>
</dbReference>
<gene>
    <name evidence="3" type="ORF">N1851_012498</name>
</gene>
<sequence>MVNLSSNMEREKREIKLTAKALKNKIERLQHERKNKKQNEWFSSIMDYSDAFKEQVEKWIKENLHENSNELPLQTNTSEQPTKEINHAVQIPVEKSKDLSVADLPVPVPTGQDPQDELQPCDSISNATKKSPSHHSSSLASRSSARLKTETNLAILAAKQKALKEKHALDEEELKLRKRREQFLLENEHQLNINATEFVPSLPVKLKPNAMETTQTAVKPKVTHLPNINHLPGSSYMLQRYLIAPEDPVINVTQTDASQNDSVLDIMRKQNEISTLLMQQQCLSALPKREIPIFDRNPLKYHSFSKAFENGVERNTNNNCDRLYFLEQFTKGHAKGLVRSCQHIESGRGYVKVKAILKEHYGNEQKVAAAYMERALSWPTIKTEDVKALQEYSLFLRGCCNALEDVQYLNDLDTSTNMVKIIKKLPYKLRDRWRCDACDLQERYNRRARLVDIANLVKNLDRPCVWKHSGHCYNN</sequence>
<dbReference type="EMBL" id="JAOPHQ010002280">
    <property type="protein sequence ID" value="KAK0147807.1"/>
    <property type="molecule type" value="Genomic_DNA"/>
</dbReference>
<organism evidence="3 4">
    <name type="scientific">Merluccius polli</name>
    <name type="common">Benguela hake</name>
    <name type="synonym">Merluccius cadenati</name>
    <dbReference type="NCBI Taxonomy" id="89951"/>
    <lineage>
        <taxon>Eukaryota</taxon>
        <taxon>Metazoa</taxon>
        <taxon>Chordata</taxon>
        <taxon>Craniata</taxon>
        <taxon>Vertebrata</taxon>
        <taxon>Euteleostomi</taxon>
        <taxon>Actinopterygii</taxon>
        <taxon>Neopterygii</taxon>
        <taxon>Teleostei</taxon>
        <taxon>Neoteleostei</taxon>
        <taxon>Acanthomorphata</taxon>
        <taxon>Zeiogadaria</taxon>
        <taxon>Gadariae</taxon>
        <taxon>Gadiformes</taxon>
        <taxon>Gadoidei</taxon>
        <taxon>Merlucciidae</taxon>
        <taxon>Merluccius</taxon>
    </lineage>
</organism>
<evidence type="ECO:0000256" key="2">
    <source>
        <dbReference type="SAM" id="MobiDB-lite"/>
    </source>
</evidence>
<dbReference type="AlphaFoldDB" id="A0AA47MWA7"/>
<protein>
    <submittedName>
        <fullName evidence="3">Uncharacterized protein</fullName>
    </submittedName>
</protein>
<comment type="caution">
    <text evidence="3">The sequence shown here is derived from an EMBL/GenBank/DDBJ whole genome shotgun (WGS) entry which is preliminary data.</text>
</comment>
<evidence type="ECO:0000313" key="4">
    <source>
        <dbReference type="Proteomes" id="UP001174136"/>
    </source>
</evidence>
<feature type="compositionally biased region" description="Low complexity" evidence="2">
    <location>
        <begin position="134"/>
        <end position="145"/>
    </location>
</feature>
<keyword evidence="4" id="KW-1185">Reference proteome</keyword>
<dbReference type="PANTHER" id="PTHR47331:SF3">
    <property type="match status" value="1"/>
</dbReference>
<reference evidence="3" key="1">
    <citation type="journal article" date="2023" name="Front. Mar. Sci.">
        <title>A new Merluccius polli reference genome to investigate the effects of global change in West African waters.</title>
        <authorList>
            <person name="Mateo J.L."/>
            <person name="Blanco-Fernandez C."/>
            <person name="Garcia-Vazquez E."/>
            <person name="Machado-Schiaffino G."/>
        </authorList>
    </citation>
    <scope>NUCLEOTIDE SEQUENCE</scope>
    <source>
        <strain evidence="3">C29</strain>
        <tissue evidence="3">Fin</tissue>
    </source>
</reference>
<evidence type="ECO:0000256" key="1">
    <source>
        <dbReference type="SAM" id="Coils"/>
    </source>
</evidence>
<proteinExistence type="predicted"/>
<evidence type="ECO:0000313" key="3">
    <source>
        <dbReference type="EMBL" id="KAK0147807.1"/>
    </source>
</evidence>
<dbReference type="PANTHER" id="PTHR47331">
    <property type="entry name" value="PHD-TYPE DOMAIN-CONTAINING PROTEIN"/>
    <property type="match status" value="1"/>
</dbReference>
<feature type="coiled-coil region" evidence="1">
    <location>
        <begin position="5"/>
        <end position="39"/>
    </location>
</feature>
<feature type="region of interest" description="Disordered" evidence="2">
    <location>
        <begin position="103"/>
        <end position="145"/>
    </location>
</feature>
<name>A0AA47MWA7_MERPO</name>
<keyword evidence="1" id="KW-0175">Coiled coil</keyword>
<dbReference type="Proteomes" id="UP001174136">
    <property type="component" value="Unassembled WGS sequence"/>
</dbReference>
<dbReference type="InterPro" id="IPR005312">
    <property type="entry name" value="DUF1759"/>
</dbReference>